<dbReference type="AlphaFoldDB" id="A0A7U2FGQ1"/>
<keyword evidence="2" id="KW-1185">Reference proteome</keyword>
<proteinExistence type="predicted"/>
<dbReference type="VEuPathDB" id="FungiDB:JI435_421940"/>
<gene>
    <name evidence="1" type="ORF">JI435_421940</name>
</gene>
<dbReference type="EMBL" id="CP069040">
    <property type="protein sequence ID" value="QRD04947.1"/>
    <property type="molecule type" value="Genomic_DNA"/>
</dbReference>
<reference evidence="2" key="1">
    <citation type="journal article" date="2021" name="BMC Genomics">
        <title>Chromosome-level genome assembly and manually-curated proteome of model necrotroph Parastagonospora nodorum Sn15 reveals a genome-wide trove of candidate effector homologs, and redundancy of virulence-related functions within an accessory chromosome.</title>
        <authorList>
            <person name="Bertazzoni S."/>
            <person name="Jones D.A.B."/>
            <person name="Phan H.T."/>
            <person name="Tan K.-C."/>
            <person name="Hane J.K."/>
        </authorList>
    </citation>
    <scope>NUCLEOTIDE SEQUENCE [LARGE SCALE GENOMIC DNA]</scope>
    <source>
        <strain evidence="2">SN15 / ATCC MYA-4574 / FGSC 10173)</strain>
    </source>
</reference>
<evidence type="ECO:0000313" key="2">
    <source>
        <dbReference type="Proteomes" id="UP000663193"/>
    </source>
</evidence>
<sequence>MTADNVVLCLFDYLQGPMSNILRQTINRPGKEKEATSRQWLCLATFNRDGAH</sequence>
<evidence type="ECO:0000313" key="1">
    <source>
        <dbReference type="EMBL" id="QRD04947.1"/>
    </source>
</evidence>
<accession>A0A7U2FGQ1</accession>
<organism evidence="1 2">
    <name type="scientific">Phaeosphaeria nodorum (strain SN15 / ATCC MYA-4574 / FGSC 10173)</name>
    <name type="common">Glume blotch fungus</name>
    <name type="synonym">Parastagonospora nodorum</name>
    <dbReference type="NCBI Taxonomy" id="321614"/>
    <lineage>
        <taxon>Eukaryota</taxon>
        <taxon>Fungi</taxon>
        <taxon>Dikarya</taxon>
        <taxon>Ascomycota</taxon>
        <taxon>Pezizomycotina</taxon>
        <taxon>Dothideomycetes</taxon>
        <taxon>Pleosporomycetidae</taxon>
        <taxon>Pleosporales</taxon>
        <taxon>Pleosporineae</taxon>
        <taxon>Phaeosphaeriaceae</taxon>
        <taxon>Parastagonospora</taxon>
    </lineage>
</organism>
<name>A0A7U2FGQ1_PHANO</name>
<protein>
    <submittedName>
        <fullName evidence="1">Uncharacterized protein</fullName>
    </submittedName>
</protein>
<dbReference type="Proteomes" id="UP000663193">
    <property type="component" value="Chromosome 18"/>
</dbReference>